<evidence type="ECO:0000313" key="2">
    <source>
        <dbReference type="Proteomes" id="UP000193920"/>
    </source>
</evidence>
<name>A0A1Y2F4D7_9FUNG</name>
<dbReference type="EMBL" id="MCOG01000016">
    <property type="protein sequence ID" value="ORY78778.1"/>
    <property type="molecule type" value="Genomic_DNA"/>
</dbReference>
<keyword evidence="2" id="KW-1185">Reference proteome</keyword>
<sequence length="211" mass="24650">MVISNGLFYHIKFNESNNLVYNSNKHNYEVTIEGYEFSMSINDNIIICNDILFSNTVYILNFVNRILSLYIRTYQANNFNFKDHNIMELNGFNGCKPIDLLYYSRYFTNNDNILPEEISVNDLSHNTYVAYNNKYYRAPLNSGYKVILAQFDNDLIPKCIKVHSSIKYKKIYKFKKNNIYKNITTVMSQASLGILPNTVALQLNIDISKHI</sequence>
<gene>
    <name evidence="1" type="ORF">LY90DRAFT_500967</name>
</gene>
<reference evidence="1 2" key="1">
    <citation type="submission" date="2016-08" db="EMBL/GenBank/DDBJ databases">
        <title>A Parts List for Fungal Cellulosomes Revealed by Comparative Genomics.</title>
        <authorList>
            <consortium name="DOE Joint Genome Institute"/>
            <person name="Haitjema C.H."/>
            <person name="Gilmore S.P."/>
            <person name="Henske J.K."/>
            <person name="Solomon K.V."/>
            <person name="De Groot R."/>
            <person name="Kuo A."/>
            <person name="Mondo S.J."/>
            <person name="Salamov A.A."/>
            <person name="Labutti K."/>
            <person name="Zhao Z."/>
            <person name="Chiniquy J."/>
            <person name="Barry K."/>
            <person name="Brewer H.M."/>
            <person name="Purvine S.O."/>
            <person name="Wright A.T."/>
            <person name="Boxma B."/>
            <person name="Van Alen T."/>
            <person name="Hackstein J.H."/>
            <person name="Baker S.E."/>
            <person name="Grigoriev I.V."/>
            <person name="O'Malley M.A."/>
        </authorList>
    </citation>
    <scope>NUCLEOTIDE SEQUENCE [LARGE SCALE GENOMIC DNA]</scope>
    <source>
        <strain evidence="1 2">G1</strain>
    </source>
</reference>
<dbReference type="AlphaFoldDB" id="A0A1Y2F4D7"/>
<dbReference type="Proteomes" id="UP000193920">
    <property type="component" value="Unassembled WGS sequence"/>
</dbReference>
<protein>
    <submittedName>
        <fullName evidence="1">Uncharacterized protein</fullName>
    </submittedName>
</protein>
<comment type="caution">
    <text evidence="1">The sequence shown here is derived from an EMBL/GenBank/DDBJ whole genome shotgun (WGS) entry which is preliminary data.</text>
</comment>
<dbReference type="OrthoDB" id="2170929at2759"/>
<evidence type="ECO:0000313" key="1">
    <source>
        <dbReference type="EMBL" id="ORY78778.1"/>
    </source>
</evidence>
<organism evidence="1 2">
    <name type="scientific">Neocallimastix californiae</name>
    <dbReference type="NCBI Taxonomy" id="1754190"/>
    <lineage>
        <taxon>Eukaryota</taxon>
        <taxon>Fungi</taxon>
        <taxon>Fungi incertae sedis</taxon>
        <taxon>Chytridiomycota</taxon>
        <taxon>Chytridiomycota incertae sedis</taxon>
        <taxon>Neocallimastigomycetes</taxon>
        <taxon>Neocallimastigales</taxon>
        <taxon>Neocallimastigaceae</taxon>
        <taxon>Neocallimastix</taxon>
    </lineage>
</organism>
<proteinExistence type="predicted"/>
<accession>A0A1Y2F4D7</accession>